<feature type="domain" description="Protein export membrane protein SecD/SecF C-terminal" evidence="10">
    <location>
        <begin position="435"/>
        <end position="596"/>
    </location>
</feature>
<evidence type="ECO:0000313" key="14">
    <source>
        <dbReference type="EMBL" id="NMQ20299.1"/>
    </source>
</evidence>
<dbReference type="InterPro" id="IPR022813">
    <property type="entry name" value="SecD/SecF_arch_bac"/>
</dbReference>
<dbReference type="Pfam" id="PF13721">
    <property type="entry name" value="SecD-TM1"/>
    <property type="match status" value="1"/>
</dbReference>
<feature type="transmembrane region" description="Helical" evidence="9">
    <location>
        <begin position="506"/>
        <end position="526"/>
    </location>
</feature>
<dbReference type="Gene3D" id="3.30.70.260">
    <property type="match status" value="1"/>
</dbReference>
<comment type="subunit">
    <text evidence="9">Forms a complex with SecF. Part of the essential Sec protein translocation apparatus which comprises SecA, SecYEG and auxiliary proteins SecDF-YajC and YidC.</text>
</comment>
<keyword evidence="4 9" id="KW-0812">Transmembrane</keyword>
<dbReference type="Pfam" id="PF22599">
    <property type="entry name" value="SecDF_P1_head"/>
    <property type="match status" value="1"/>
</dbReference>
<dbReference type="NCBIfam" id="TIGR01129">
    <property type="entry name" value="secD"/>
    <property type="match status" value="1"/>
</dbReference>
<keyword evidence="5 9" id="KW-0653">Protein transport</keyword>
<comment type="caution">
    <text evidence="14">The sequence shown here is derived from an EMBL/GenBank/DDBJ whole genome shotgun (WGS) entry which is preliminary data.</text>
</comment>
<evidence type="ECO:0000259" key="11">
    <source>
        <dbReference type="Pfam" id="PF13721"/>
    </source>
</evidence>
<comment type="caution">
    <text evidence="9">Lacks conserved residue(s) required for the propagation of feature annotation.</text>
</comment>
<feature type="transmembrane region" description="Helical" evidence="9">
    <location>
        <begin position="456"/>
        <end position="473"/>
    </location>
</feature>
<dbReference type="EMBL" id="SPMZ01000043">
    <property type="protein sequence ID" value="NMQ20299.1"/>
    <property type="molecule type" value="Genomic_DNA"/>
</dbReference>
<feature type="domain" description="SecD export protein N-terminal TM" evidence="11">
    <location>
        <begin position="1"/>
        <end position="103"/>
    </location>
</feature>
<proteinExistence type="inferred from homology"/>
<evidence type="ECO:0000256" key="4">
    <source>
        <dbReference type="ARBA" id="ARBA00022692"/>
    </source>
</evidence>
<evidence type="ECO:0000256" key="5">
    <source>
        <dbReference type="ARBA" id="ARBA00022927"/>
    </source>
</evidence>
<feature type="domain" description="Protein translocase subunit SecDF P1" evidence="12">
    <location>
        <begin position="227"/>
        <end position="285"/>
    </location>
</feature>
<gene>
    <name evidence="9 14" type="primary">secD</name>
    <name evidence="14" type="ORF">E4P82_14505</name>
</gene>
<feature type="transmembrane region" description="Helical" evidence="9">
    <location>
        <begin position="583"/>
        <end position="607"/>
    </location>
</feature>
<dbReference type="Pfam" id="PF07549">
    <property type="entry name" value="Sec_GG"/>
    <property type="match status" value="1"/>
</dbReference>
<evidence type="ECO:0000256" key="2">
    <source>
        <dbReference type="ARBA" id="ARBA00022448"/>
    </source>
</evidence>
<evidence type="ECO:0000259" key="10">
    <source>
        <dbReference type="Pfam" id="PF02355"/>
    </source>
</evidence>
<keyword evidence="8 9" id="KW-0472">Membrane</keyword>
<comment type="function">
    <text evidence="9">Part of the Sec protein translocase complex. Interacts with the SecYEG preprotein conducting channel. SecDF uses the proton motive force (PMF) to complete protein translocation after the ATP-dependent function of SecA.</text>
</comment>
<evidence type="ECO:0000313" key="15">
    <source>
        <dbReference type="Proteomes" id="UP000760480"/>
    </source>
</evidence>
<keyword evidence="2 9" id="KW-0813">Transport</keyword>
<reference evidence="14 15" key="1">
    <citation type="submission" date="2019-03" db="EMBL/GenBank/DDBJ databases">
        <title>Metabolic reconstructions from genomes of highly enriched 'Candidatus Accumulibacter' and 'Candidatus Competibacter' bioreactor populations.</title>
        <authorList>
            <person name="Annavajhala M.K."/>
            <person name="Welles L."/>
            <person name="Abbas B."/>
            <person name="Sorokin D."/>
            <person name="Park H."/>
            <person name="Van Loosdrecht M."/>
            <person name="Chandran K."/>
        </authorList>
    </citation>
    <scope>NUCLEOTIDE SEQUENCE [LARGE SCALE GENOMIC DNA]</scope>
    <source>
        <strain evidence="14 15">SBR_G</strain>
    </source>
</reference>
<evidence type="ECO:0000259" key="13">
    <source>
        <dbReference type="Pfam" id="PF22599"/>
    </source>
</evidence>
<feature type="transmembrane region" description="Helical" evidence="9">
    <location>
        <begin position="480"/>
        <end position="500"/>
    </location>
</feature>
<feature type="domain" description="SecDF P1 head subdomain" evidence="13">
    <location>
        <begin position="305"/>
        <end position="433"/>
    </location>
</feature>
<comment type="similarity">
    <text evidence="9">Belongs to the SecD/SecF family. SecD subfamily.</text>
</comment>
<dbReference type="InterPro" id="IPR027398">
    <property type="entry name" value="SecD-TM"/>
</dbReference>
<protein>
    <recommendedName>
        <fullName evidence="9">Protein translocase subunit SecD</fullName>
    </recommendedName>
</protein>
<dbReference type="PANTHER" id="PTHR30081:SF1">
    <property type="entry name" value="PROTEIN TRANSLOCASE SUBUNIT SECD"/>
    <property type="match status" value="1"/>
</dbReference>
<dbReference type="InterPro" id="IPR005791">
    <property type="entry name" value="SecD"/>
</dbReference>
<evidence type="ECO:0000259" key="12">
    <source>
        <dbReference type="Pfam" id="PF21760"/>
    </source>
</evidence>
<dbReference type="Pfam" id="PF21760">
    <property type="entry name" value="SecD_1st"/>
    <property type="match status" value="1"/>
</dbReference>
<dbReference type="NCBIfam" id="TIGR00916">
    <property type="entry name" value="2A0604s01"/>
    <property type="match status" value="1"/>
</dbReference>
<dbReference type="InterPro" id="IPR022646">
    <property type="entry name" value="SecD/SecF_CS"/>
</dbReference>
<dbReference type="SUPFAM" id="SSF82866">
    <property type="entry name" value="Multidrug efflux transporter AcrB transmembrane domain"/>
    <property type="match status" value="1"/>
</dbReference>
<dbReference type="Gene3D" id="3.30.70.3400">
    <property type="match status" value="2"/>
</dbReference>
<dbReference type="InterPro" id="IPR048631">
    <property type="entry name" value="SecD_1st"/>
</dbReference>
<evidence type="ECO:0000256" key="7">
    <source>
        <dbReference type="ARBA" id="ARBA00023010"/>
    </source>
</evidence>
<evidence type="ECO:0000256" key="9">
    <source>
        <dbReference type="HAMAP-Rule" id="MF_01463"/>
    </source>
</evidence>
<evidence type="ECO:0000256" key="1">
    <source>
        <dbReference type="ARBA" id="ARBA00004651"/>
    </source>
</evidence>
<keyword evidence="3 9" id="KW-1003">Cell membrane</keyword>
<evidence type="ECO:0000256" key="8">
    <source>
        <dbReference type="ARBA" id="ARBA00023136"/>
    </source>
</evidence>
<keyword evidence="6 9" id="KW-1133">Transmembrane helix</keyword>
<accession>A0ABX1TP30</accession>
<dbReference type="HAMAP" id="MF_01463_B">
    <property type="entry name" value="SecD_B"/>
    <property type="match status" value="1"/>
</dbReference>
<name>A0ABX1TP30_9GAMM</name>
<dbReference type="InterPro" id="IPR054384">
    <property type="entry name" value="SecDF_P1_head"/>
</dbReference>
<dbReference type="PANTHER" id="PTHR30081">
    <property type="entry name" value="PROTEIN-EXPORT MEMBRANE PROTEIN SEC"/>
    <property type="match status" value="1"/>
</dbReference>
<organism evidence="14 15">
    <name type="scientific">Candidatus Competibacter phosphatis</name>
    <dbReference type="NCBI Taxonomy" id="221280"/>
    <lineage>
        <taxon>Bacteria</taxon>
        <taxon>Pseudomonadati</taxon>
        <taxon>Pseudomonadota</taxon>
        <taxon>Gammaproteobacteria</taxon>
        <taxon>Candidatus Competibacteraceae</taxon>
        <taxon>Candidatus Competibacter</taxon>
    </lineage>
</organism>
<dbReference type="InterPro" id="IPR055344">
    <property type="entry name" value="SecD_SecF_C_bact"/>
</dbReference>
<evidence type="ECO:0000256" key="3">
    <source>
        <dbReference type="ARBA" id="ARBA00022475"/>
    </source>
</evidence>
<dbReference type="Gene3D" id="1.20.1640.10">
    <property type="entry name" value="Multidrug efflux transporter AcrB transmembrane domain"/>
    <property type="match status" value="1"/>
</dbReference>
<dbReference type="Proteomes" id="UP000760480">
    <property type="component" value="Unassembled WGS sequence"/>
</dbReference>
<dbReference type="Pfam" id="PF02355">
    <property type="entry name" value="SecD_SecF_C"/>
    <property type="match status" value="1"/>
</dbReference>
<keyword evidence="15" id="KW-1185">Reference proteome</keyword>
<comment type="subcellular location">
    <subcellularLocation>
        <location evidence="1 9">Cell membrane</location>
        <topology evidence="1 9">Multi-pass membrane protein</topology>
    </subcellularLocation>
</comment>
<feature type="transmembrane region" description="Helical" evidence="9">
    <location>
        <begin position="560"/>
        <end position="577"/>
    </location>
</feature>
<sequence length="617" mass="67450">MNQYPWWKYLLIGLVILWGLIFALPNLFGEDPAVQISGARANIAIDPAFQDRVAALLDTEKLPHKRLELEADRLLVRFTDPEEQLKAADILKDRLGRDYIVALNLASSEPGFLRALGLNPMYLGLDLRGGVHFLMQVDMDATIKQVEDSYVEDVRAQLRAAKVLYTSVGRAANGGIRVEFKDGAERDKAAQVLHKQLPSLQQTESDPLSLKLTLGEPEIREKRDFALQQNITTLRNRVNELGVAEPIIQQQGNDRIVVQLPGVQDTARAKEILGATATLEFRLADEENDWTQAAATGRIPLNSRLYKDREGRPVLLQKRVMLTGDSIVDAASGLDQQSGGPAVFVTLDGKGAKRFEDATKDNIGKRMGVVFIENKTETKRVDGELKKTAYTVEEVINLATIRDRLGRRFQITGLDSTREARDLALLLRAGALASPIEIIEERTVGPSAGKENIAQGFRAAMVSLLVIAAFMVGRYRWFGAIATAALAANVVLLIAALSMLQATLTLPGIAGIVLTMGMAVDANVLIYERIREEIRNGNSPQAAIHAGFDRAFDTIIDSNLTTLIAAIMLFGFGTGPIKGFAVTLSIGIVTSMFTAVTGSRALVNLIYGGRKLQKLTI</sequence>
<dbReference type="InterPro" id="IPR048634">
    <property type="entry name" value="SecD_SecF_C"/>
</dbReference>
<keyword evidence="7 9" id="KW-0811">Translocation</keyword>
<dbReference type="Gene3D" id="3.30.1360.200">
    <property type="match status" value="1"/>
</dbReference>
<evidence type="ECO:0000256" key="6">
    <source>
        <dbReference type="ARBA" id="ARBA00022989"/>
    </source>
</evidence>